<evidence type="ECO:0000256" key="1">
    <source>
        <dbReference type="SAM" id="Phobius"/>
    </source>
</evidence>
<gene>
    <name evidence="2" type="ORF">GCM10023203_31300</name>
</gene>
<dbReference type="RefSeq" id="WP_274232293.1">
    <property type="nucleotide sequence ID" value="NZ_BAABHQ010000008.1"/>
</dbReference>
<dbReference type="SUPFAM" id="SSF158430">
    <property type="entry name" value="Bacillus cereus metalloprotein-like"/>
    <property type="match status" value="1"/>
</dbReference>
<keyword evidence="3" id="KW-1185">Reference proteome</keyword>
<dbReference type="Proteomes" id="UP001500457">
    <property type="component" value="Unassembled WGS sequence"/>
</dbReference>
<accession>A0ABP9EQL3</accession>
<keyword evidence="1" id="KW-0472">Membrane</keyword>
<organism evidence="2 3">
    <name type="scientific">Actinomycetospora straminea</name>
    <dbReference type="NCBI Taxonomy" id="663607"/>
    <lineage>
        <taxon>Bacteria</taxon>
        <taxon>Bacillati</taxon>
        <taxon>Actinomycetota</taxon>
        <taxon>Actinomycetes</taxon>
        <taxon>Pseudonocardiales</taxon>
        <taxon>Pseudonocardiaceae</taxon>
        <taxon>Actinomycetospora</taxon>
    </lineage>
</organism>
<dbReference type="EMBL" id="BAABHQ010000008">
    <property type="protein sequence ID" value="GAA4878532.1"/>
    <property type="molecule type" value="Genomic_DNA"/>
</dbReference>
<protein>
    <submittedName>
        <fullName evidence="2">Uncharacterized protein</fullName>
    </submittedName>
</protein>
<keyword evidence="1" id="KW-1133">Transmembrane helix</keyword>
<evidence type="ECO:0000313" key="3">
    <source>
        <dbReference type="Proteomes" id="UP001500457"/>
    </source>
</evidence>
<feature type="transmembrane region" description="Helical" evidence="1">
    <location>
        <begin position="20"/>
        <end position="39"/>
    </location>
</feature>
<name>A0ABP9EQL3_9PSEU</name>
<proteinExistence type="predicted"/>
<sequence>MSTADFVRALGRHLKRRIGLYFEIATAVVGLVVFVAQFFRDFSQNTLVGITIGLLALLAITGLIERITRLEDLDTKITAVHQAVSTGSLARSVADAVTRDAELETRLAEVGVADASPNLARTSWTEEVRRATSVRVLASWTGPGNDLAEALKGAVTKGATARLLLLDPDSDHAAQRSAELGKASSFATDQIRAELQNWDWNCETSPALEAVETRLYDGNPVVYLIGYDDVILLRLFWRKQMAVHAPFLRLRLTPEEPGGRTLAQLADRHFEDLWQNSRPRIRQHAVGQQ</sequence>
<keyword evidence="1" id="KW-0812">Transmembrane</keyword>
<reference evidence="3" key="1">
    <citation type="journal article" date="2019" name="Int. J. Syst. Evol. Microbiol.">
        <title>The Global Catalogue of Microorganisms (GCM) 10K type strain sequencing project: providing services to taxonomists for standard genome sequencing and annotation.</title>
        <authorList>
            <consortium name="The Broad Institute Genomics Platform"/>
            <consortium name="The Broad Institute Genome Sequencing Center for Infectious Disease"/>
            <person name="Wu L."/>
            <person name="Ma J."/>
        </authorList>
    </citation>
    <scope>NUCLEOTIDE SEQUENCE [LARGE SCALE GENOMIC DNA]</scope>
    <source>
        <strain evidence="3">JCM 17983</strain>
    </source>
</reference>
<feature type="transmembrane region" description="Helical" evidence="1">
    <location>
        <begin position="45"/>
        <end position="64"/>
    </location>
</feature>
<comment type="caution">
    <text evidence="2">The sequence shown here is derived from an EMBL/GenBank/DDBJ whole genome shotgun (WGS) entry which is preliminary data.</text>
</comment>
<evidence type="ECO:0000313" key="2">
    <source>
        <dbReference type="EMBL" id="GAA4878532.1"/>
    </source>
</evidence>